<dbReference type="SUPFAM" id="SSF111369">
    <property type="entry name" value="HlyD-like secretion proteins"/>
    <property type="match status" value="1"/>
</dbReference>
<feature type="transmembrane region" description="Helical" evidence="4">
    <location>
        <begin position="6"/>
        <end position="25"/>
    </location>
</feature>
<comment type="subcellular location">
    <subcellularLocation>
        <location evidence="1">Cell envelope</location>
    </subcellularLocation>
</comment>
<comment type="similarity">
    <text evidence="2">Belongs to the membrane fusion protein (MFP) (TC 8.A.1) family.</text>
</comment>
<evidence type="ECO:0000259" key="6">
    <source>
        <dbReference type="Pfam" id="PF25990"/>
    </source>
</evidence>
<keyword evidence="4" id="KW-1133">Transmembrane helix</keyword>
<reference evidence="8" key="1">
    <citation type="journal article" date="2019" name="Int. J. Syst. Evol. Microbiol.">
        <title>The Global Catalogue of Microorganisms (GCM) 10K type strain sequencing project: providing services to taxonomists for standard genome sequencing and annotation.</title>
        <authorList>
            <consortium name="The Broad Institute Genomics Platform"/>
            <consortium name="The Broad Institute Genome Sequencing Center for Infectious Disease"/>
            <person name="Wu L."/>
            <person name="Ma J."/>
        </authorList>
    </citation>
    <scope>NUCLEOTIDE SEQUENCE [LARGE SCALE GENOMIC DNA]</scope>
    <source>
        <strain evidence="8">KACC 11904</strain>
    </source>
</reference>
<dbReference type="Gene3D" id="2.40.420.20">
    <property type="match status" value="1"/>
</dbReference>
<evidence type="ECO:0000256" key="4">
    <source>
        <dbReference type="SAM" id="Phobius"/>
    </source>
</evidence>
<dbReference type="PANTHER" id="PTHR32347:SF14">
    <property type="entry name" value="EFFLUX SYSTEM COMPONENT YKNX-RELATED"/>
    <property type="match status" value="1"/>
</dbReference>
<accession>A0ABW0KE82</accession>
<feature type="domain" description="Multidrug resistance protein MdtA-like C-terminal permuted SH3" evidence="5">
    <location>
        <begin position="312"/>
        <end position="366"/>
    </location>
</feature>
<dbReference type="Gene3D" id="2.40.50.100">
    <property type="match status" value="1"/>
</dbReference>
<name>A0ABW0KE82_9BACL</name>
<keyword evidence="8" id="KW-1185">Reference proteome</keyword>
<dbReference type="Pfam" id="PF25967">
    <property type="entry name" value="RND-MFP_C"/>
    <property type="match status" value="1"/>
</dbReference>
<dbReference type="InterPro" id="IPR006143">
    <property type="entry name" value="RND_pump_MFP"/>
</dbReference>
<keyword evidence="4" id="KW-0472">Membrane</keyword>
<dbReference type="Pfam" id="PF25990">
    <property type="entry name" value="Beta-barrel_YknX"/>
    <property type="match status" value="1"/>
</dbReference>
<evidence type="ECO:0000259" key="5">
    <source>
        <dbReference type="Pfam" id="PF25967"/>
    </source>
</evidence>
<dbReference type="PANTHER" id="PTHR32347">
    <property type="entry name" value="EFFLUX SYSTEM COMPONENT YKNX-RELATED"/>
    <property type="match status" value="1"/>
</dbReference>
<dbReference type="EMBL" id="JBHSMJ010000040">
    <property type="protein sequence ID" value="MFC5451739.1"/>
    <property type="molecule type" value="Genomic_DNA"/>
</dbReference>
<dbReference type="InterPro" id="IPR050465">
    <property type="entry name" value="UPF0194_transport"/>
</dbReference>
<organism evidence="7 8">
    <name type="scientific">Paenibacillus aestuarii</name>
    <dbReference type="NCBI Taxonomy" id="516965"/>
    <lineage>
        <taxon>Bacteria</taxon>
        <taxon>Bacillati</taxon>
        <taxon>Bacillota</taxon>
        <taxon>Bacilli</taxon>
        <taxon>Bacillales</taxon>
        <taxon>Paenibacillaceae</taxon>
        <taxon>Paenibacillus</taxon>
    </lineage>
</organism>
<evidence type="ECO:0000313" key="7">
    <source>
        <dbReference type="EMBL" id="MFC5451739.1"/>
    </source>
</evidence>
<sequence length="367" mass="39803">MGKKKIWGLTATAVVICGISTLLYITSHPRQPRSGEAAGTAAGSLLQFKVTQEDVVNTIEVKGKSSYQKETRIYAPFTGEIKTWNVADGSQVKKGELMFQLDDTPLQSEIASLLNSLKKQQLETDLANFKAAGTTLDPAAAGTGSVSEAEARQRFADSEGRKIQDQLNAVNNESLQLQLAKKQEKAGQAAFLAPEDGIFLFEDSSKIPQSVEESVRIGKIVDTTKLQLVCTIGEFDVFKIKPDMPVEVKVDALKQMKLQGKVEKVSKFAKSGTDQGTGAAQFEVTISLEPNEKLIAGLSLTGTIETEKKQGAVVVPTLAVMREKDAYYVMLQTAQGAERRDIEIGMETSEKTEVRKGLNVGDTVVLQ</sequence>
<evidence type="ECO:0000313" key="8">
    <source>
        <dbReference type="Proteomes" id="UP001596044"/>
    </source>
</evidence>
<dbReference type="Gene3D" id="2.40.30.170">
    <property type="match status" value="1"/>
</dbReference>
<protein>
    <submittedName>
        <fullName evidence="7">Efflux RND transporter periplasmic adaptor subunit</fullName>
    </submittedName>
</protein>
<feature type="domain" description="YknX-like beta-barrel" evidence="6">
    <location>
        <begin position="229"/>
        <end position="300"/>
    </location>
</feature>
<dbReference type="InterPro" id="IPR058627">
    <property type="entry name" value="MdtA-like_C"/>
</dbReference>
<keyword evidence="3" id="KW-0175">Coiled coil</keyword>
<dbReference type="RefSeq" id="WP_270880052.1">
    <property type="nucleotide sequence ID" value="NZ_JAQFVF010000027.1"/>
</dbReference>
<keyword evidence="4" id="KW-0812">Transmembrane</keyword>
<comment type="caution">
    <text evidence="7">The sequence shown here is derived from an EMBL/GenBank/DDBJ whole genome shotgun (WGS) entry which is preliminary data.</text>
</comment>
<evidence type="ECO:0000256" key="3">
    <source>
        <dbReference type="ARBA" id="ARBA00023054"/>
    </source>
</evidence>
<proteinExistence type="inferred from homology"/>
<dbReference type="InterPro" id="IPR058636">
    <property type="entry name" value="Beta-barrel_YknX"/>
</dbReference>
<evidence type="ECO:0000256" key="1">
    <source>
        <dbReference type="ARBA" id="ARBA00004196"/>
    </source>
</evidence>
<gene>
    <name evidence="7" type="ORF">ACFPOG_26415</name>
</gene>
<evidence type="ECO:0000256" key="2">
    <source>
        <dbReference type="ARBA" id="ARBA00009477"/>
    </source>
</evidence>
<dbReference type="NCBIfam" id="TIGR01730">
    <property type="entry name" value="RND_mfp"/>
    <property type="match status" value="1"/>
</dbReference>
<dbReference type="Proteomes" id="UP001596044">
    <property type="component" value="Unassembled WGS sequence"/>
</dbReference>